<dbReference type="RefSeq" id="WP_381198473.1">
    <property type="nucleotide sequence ID" value="NZ_JBHSFE010000016.1"/>
</dbReference>
<accession>A0ABV9GCU7</accession>
<organism evidence="2 3">
    <name type="scientific">Streptomyces maoxianensis</name>
    <dbReference type="NCBI Taxonomy" id="1459942"/>
    <lineage>
        <taxon>Bacteria</taxon>
        <taxon>Bacillati</taxon>
        <taxon>Actinomycetota</taxon>
        <taxon>Actinomycetes</taxon>
        <taxon>Kitasatosporales</taxon>
        <taxon>Streptomycetaceae</taxon>
        <taxon>Streptomyces</taxon>
    </lineage>
</organism>
<evidence type="ECO:0000313" key="2">
    <source>
        <dbReference type="EMBL" id="MFC4610454.1"/>
    </source>
</evidence>
<reference evidence="3" key="1">
    <citation type="journal article" date="2019" name="Int. J. Syst. Evol. Microbiol.">
        <title>The Global Catalogue of Microorganisms (GCM) 10K type strain sequencing project: providing services to taxonomists for standard genome sequencing and annotation.</title>
        <authorList>
            <consortium name="The Broad Institute Genomics Platform"/>
            <consortium name="The Broad Institute Genome Sequencing Center for Infectious Disease"/>
            <person name="Wu L."/>
            <person name="Ma J."/>
        </authorList>
    </citation>
    <scope>NUCLEOTIDE SEQUENCE [LARGE SCALE GENOMIC DNA]</scope>
    <source>
        <strain evidence="3">CGMCC 4.7139</strain>
    </source>
</reference>
<gene>
    <name evidence="2" type="ORF">ACFO9E_21995</name>
</gene>
<keyword evidence="3" id="KW-1185">Reference proteome</keyword>
<evidence type="ECO:0000256" key="1">
    <source>
        <dbReference type="SAM" id="MobiDB-lite"/>
    </source>
</evidence>
<dbReference type="EMBL" id="JBHSFE010000016">
    <property type="protein sequence ID" value="MFC4610454.1"/>
    <property type="molecule type" value="Genomic_DNA"/>
</dbReference>
<dbReference type="Proteomes" id="UP001595993">
    <property type="component" value="Unassembled WGS sequence"/>
</dbReference>
<feature type="region of interest" description="Disordered" evidence="1">
    <location>
        <begin position="28"/>
        <end position="47"/>
    </location>
</feature>
<proteinExistence type="predicted"/>
<comment type="caution">
    <text evidence="2">The sequence shown here is derived from an EMBL/GenBank/DDBJ whole genome shotgun (WGS) entry which is preliminary data.</text>
</comment>
<evidence type="ECO:0000313" key="3">
    <source>
        <dbReference type="Proteomes" id="UP001595993"/>
    </source>
</evidence>
<sequence>MSDRQVAGPERGEDLAVADDIALDVLGEDQGQAAVDGEGDVAPHPRASASRWARYFA</sequence>
<protein>
    <submittedName>
        <fullName evidence="2">Uncharacterized protein</fullName>
    </submittedName>
</protein>
<name>A0ABV9GCU7_9ACTN</name>